<gene>
    <name evidence="1" type="ORF">IDJ75_09610</name>
</gene>
<protein>
    <submittedName>
        <fullName evidence="1">Uncharacterized protein</fullName>
    </submittedName>
</protein>
<reference evidence="1 2" key="1">
    <citation type="submission" date="2020-09" db="EMBL/GenBank/DDBJ databases">
        <title>Novel species of Mucilaginibacter isolated from a glacier on the Tibetan Plateau.</title>
        <authorList>
            <person name="Liu Q."/>
            <person name="Xin Y.-H."/>
        </authorList>
    </citation>
    <scope>NUCLEOTIDE SEQUENCE [LARGE SCALE GENOMIC DNA]</scope>
    <source>
        <strain evidence="1 2">CGMCC 1.13878</strain>
    </source>
</reference>
<proteinExistence type="predicted"/>
<name>A0ABR7X6T0_9SPHI</name>
<accession>A0ABR7X6T0</accession>
<dbReference type="Proteomes" id="UP000618754">
    <property type="component" value="Unassembled WGS sequence"/>
</dbReference>
<organism evidence="1 2">
    <name type="scientific">Mucilaginibacter rigui</name>
    <dbReference type="NCBI Taxonomy" id="534635"/>
    <lineage>
        <taxon>Bacteria</taxon>
        <taxon>Pseudomonadati</taxon>
        <taxon>Bacteroidota</taxon>
        <taxon>Sphingobacteriia</taxon>
        <taxon>Sphingobacteriales</taxon>
        <taxon>Sphingobacteriaceae</taxon>
        <taxon>Mucilaginibacter</taxon>
    </lineage>
</organism>
<keyword evidence="2" id="KW-1185">Reference proteome</keyword>
<evidence type="ECO:0000313" key="1">
    <source>
        <dbReference type="EMBL" id="MBD1385532.1"/>
    </source>
</evidence>
<dbReference type="RefSeq" id="WP_191175401.1">
    <property type="nucleotide sequence ID" value="NZ_JACWMW010000002.1"/>
</dbReference>
<sequence>MKKSMYRIICAWALLLCFITGQYMVFAHQHNITKSIHAPNCNDCHNTAKQTFKEKCQLCDSMHHTHMELLGNVYYTPFFSVDHVYVTYQYDFKSIALILSQGRAPPVVS</sequence>
<comment type="caution">
    <text evidence="1">The sequence shown here is derived from an EMBL/GenBank/DDBJ whole genome shotgun (WGS) entry which is preliminary data.</text>
</comment>
<evidence type="ECO:0000313" key="2">
    <source>
        <dbReference type="Proteomes" id="UP000618754"/>
    </source>
</evidence>
<dbReference type="EMBL" id="JACWMW010000002">
    <property type="protein sequence ID" value="MBD1385532.1"/>
    <property type="molecule type" value="Genomic_DNA"/>
</dbReference>